<dbReference type="SUPFAM" id="SSF161098">
    <property type="entry name" value="MetI-like"/>
    <property type="match status" value="1"/>
</dbReference>
<dbReference type="AlphaFoldDB" id="A0A839IUX0"/>
<dbReference type="GO" id="GO:0022857">
    <property type="term" value="F:transmembrane transporter activity"/>
    <property type="evidence" value="ECO:0007669"/>
    <property type="project" value="InterPro"/>
</dbReference>
<dbReference type="Pfam" id="PF00528">
    <property type="entry name" value="BPD_transp_1"/>
    <property type="match status" value="1"/>
</dbReference>
<feature type="transmembrane region" description="Helical" evidence="9">
    <location>
        <begin position="276"/>
        <end position="297"/>
    </location>
</feature>
<keyword evidence="8 9" id="KW-0472">Membrane</keyword>
<evidence type="ECO:0000256" key="7">
    <source>
        <dbReference type="ARBA" id="ARBA00022989"/>
    </source>
</evidence>
<feature type="transmembrane region" description="Helical" evidence="9">
    <location>
        <begin position="208"/>
        <end position="226"/>
    </location>
</feature>
<dbReference type="InterPro" id="IPR035906">
    <property type="entry name" value="MetI-like_sf"/>
</dbReference>
<evidence type="ECO:0000256" key="1">
    <source>
        <dbReference type="ARBA" id="ARBA00004429"/>
    </source>
</evidence>
<dbReference type="InterPro" id="IPR043429">
    <property type="entry name" value="ArtM/GltK/GlnP/TcyL/YhdX-like"/>
</dbReference>
<dbReference type="PANTHER" id="PTHR30614">
    <property type="entry name" value="MEMBRANE COMPONENT OF AMINO ACID ABC TRANSPORTER"/>
    <property type="match status" value="1"/>
</dbReference>
<dbReference type="Proteomes" id="UP000565262">
    <property type="component" value="Unassembled WGS sequence"/>
</dbReference>
<feature type="transmembrane region" description="Helical" evidence="9">
    <location>
        <begin position="102"/>
        <end position="120"/>
    </location>
</feature>
<dbReference type="PANTHER" id="PTHR30614:SF41">
    <property type="entry name" value="INNER MEMBRANE AMINO-ACID ABC TRANSPORTER PERMEASE PROTEIN YHDY"/>
    <property type="match status" value="1"/>
</dbReference>
<evidence type="ECO:0000313" key="11">
    <source>
        <dbReference type="EMBL" id="MBB1487916.1"/>
    </source>
</evidence>
<evidence type="ECO:0000256" key="2">
    <source>
        <dbReference type="ARBA" id="ARBA00010072"/>
    </source>
</evidence>
<evidence type="ECO:0000256" key="9">
    <source>
        <dbReference type="RuleBase" id="RU363032"/>
    </source>
</evidence>
<comment type="similarity">
    <text evidence="2">Belongs to the binding-protein-dependent transport system permease family. HisMQ subfamily.</text>
</comment>
<dbReference type="InterPro" id="IPR000515">
    <property type="entry name" value="MetI-like"/>
</dbReference>
<dbReference type="FunFam" id="1.10.3720.10:FF:000032">
    <property type="entry name" value="General amino acid ABC transporter permease"/>
    <property type="match status" value="1"/>
</dbReference>
<keyword evidence="12" id="KW-1185">Reference proteome</keyword>
<feature type="transmembrane region" description="Helical" evidence="9">
    <location>
        <begin position="309"/>
        <end position="326"/>
    </location>
</feature>
<reference evidence="11 12" key="1">
    <citation type="submission" date="2020-08" db="EMBL/GenBank/DDBJ databases">
        <title>Oceanospirillum sp. nov. isolated from marine sediment.</title>
        <authorList>
            <person name="Ji X."/>
        </authorList>
    </citation>
    <scope>NUCLEOTIDE SEQUENCE [LARGE SCALE GENOMIC DNA]</scope>
    <source>
        <strain evidence="11 12">D5</strain>
    </source>
</reference>
<proteinExistence type="inferred from homology"/>
<comment type="caution">
    <text evidence="11">The sequence shown here is derived from an EMBL/GenBank/DDBJ whole genome shotgun (WGS) entry which is preliminary data.</text>
</comment>
<evidence type="ECO:0000256" key="5">
    <source>
        <dbReference type="ARBA" id="ARBA00022692"/>
    </source>
</evidence>
<feature type="domain" description="ABC transmembrane type-1" evidence="10">
    <location>
        <begin position="163"/>
        <end position="357"/>
    </location>
</feature>
<evidence type="ECO:0000256" key="8">
    <source>
        <dbReference type="ARBA" id="ARBA00023136"/>
    </source>
</evidence>
<protein>
    <submittedName>
        <fullName evidence="11">Amino acid ABC transporter permease</fullName>
    </submittedName>
</protein>
<keyword evidence="5 9" id="KW-0812">Transmembrane</keyword>
<gene>
    <name evidence="11" type="ORF">H4O21_15020</name>
</gene>
<keyword evidence="4" id="KW-1003">Cell membrane</keyword>
<comment type="subcellular location">
    <subcellularLocation>
        <location evidence="1">Cell inner membrane</location>
        <topology evidence="1">Multi-pass membrane protein</topology>
    </subcellularLocation>
    <subcellularLocation>
        <location evidence="9">Cell membrane</location>
        <topology evidence="9">Multi-pass membrane protein</topology>
    </subcellularLocation>
</comment>
<keyword evidence="7 9" id="KW-1133">Transmembrane helix</keyword>
<organism evidence="11 12">
    <name type="scientific">Oceanospirillum sediminis</name>
    <dbReference type="NCBI Taxonomy" id="2760088"/>
    <lineage>
        <taxon>Bacteria</taxon>
        <taxon>Pseudomonadati</taxon>
        <taxon>Pseudomonadota</taxon>
        <taxon>Gammaproteobacteria</taxon>
        <taxon>Oceanospirillales</taxon>
        <taxon>Oceanospirillaceae</taxon>
        <taxon>Oceanospirillum</taxon>
    </lineage>
</organism>
<keyword evidence="6" id="KW-0029">Amino-acid transport</keyword>
<evidence type="ECO:0000313" key="12">
    <source>
        <dbReference type="Proteomes" id="UP000565262"/>
    </source>
</evidence>
<name>A0A839IUX0_9GAMM</name>
<dbReference type="GO" id="GO:0006865">
    <property type="term" value="P:amino acid transport"/>
    <property type="evidence" value="ECO:0007669"/>
    <property type="project" value="UniProtKB-KW"/>
</dbReference>
<accession>A0A839IUX0</accession>
<dbReference type="RefSeq" id="WP_182809691.1">
    <property type="nucleotide sequence ID" value="NZ_JACJFM010000020.1"/>
</dbReference>
<sequence>MSDLSKVRHEMLPDLPPPENTTGPVGWMRRHLFSSVTNTVLTLFTLYILYILLVPTIDWAFIKADWFGETRDACTSGGACWVFVTTRFSQFLYGFYPEELTWRINLAFILLAVQLVWLMIPKLPFKGIVSVLVLFVYPVVAFYLLYGGSFGLDVVETHKWGGLSLTLVLAVIGIVAALPFGVLLALGRRSEMPIVKSFCVVYIELWRGVPLITVLFMASVMLPLFVPAEVTFDKLLRALIGIVMFQSAYMAEVVRGGLQAIPKGQYEAAQALGLNYWKMMGLIVLPQALKLMIPGIVNTFIALFKDTSLVLIIGLFDLLAIVQAGLTDPKWLGYSVEGYAFVALMFWIFCFGMSKYSQHLERHFHTGHGSR</sequence>
<feature type="transmembrane region" description="Helical" evidence="9">
    <location>
        <begin position="338"/>
        <end position="356"/>
    </location>
</feature>
<dbReference type="NCBIfam" id="TIGR01726">
    <property type="entry name" value="HEQRo_perm_3TM"/>
    <property type="match status" value="1"/>
</dbReference>
<dbReference type="CDD" id="cd06261">
    <property type="entry name" value="TM_PBP2"/>
    <property type="match status" value="1"/>
</dbReference>
<dbReference type="Gene3D" id="1.10.3720.10">
    <property type="entry name" value="MetI-like"/>
    <property type="match status" value="1"/>
</dbReference>
<dbReference type="InterPro" id="IPR010065">
    <property type="entry name" value="AA_ABC_transptr_permease_3TM"/>
</dbReference>
<feature type="transmembrane region" description="Helical" evidence="9">
    <location>
        <begin position="127"/>
        <end position="146"/>
    </location>
</feature>
<feature type="transmembrane region" description="Helical" evidence="9">
    <location>
        <begin position="40"/>
        <end position="61"/>
    </location>
</feature>
<dbReference type="EMBL" id="JACJFM010000020">
    <property type="protein sequence ID" value="MBB1487916.1"/>
    <property type="molecule type" value="Genomic_DNA"/>
</dbReference>
<evidence type="ECO:0000256" key="6">
    <source>
        <dbReference type="ARBA" id="ARBA00022970"/>
    </source>
</evidence>
<evidence type="ECO:0000259" key="10">
    <source>
        <dbReference type="PROSITE" id="PS50928"/>
    </source>
</evidence>
<evidence type="ECO:0000256" key="4">
    <source>
        <dbReference type="ARBA" id="ARBA00022475"/>
    </source>
</evidence>
<evidence type="ECO:0000256" key="3">
    <source>
        <dbReference type="ARBA" id="ARBA00022448"/>
    </source>
</evidence>
<dbReference type="GO" id="GO:0043190">
    <property type="term" value="C:ATP-binding cassette (ABC) transporter complex"/>
    <property type="evidence" value="ECO:0007669"/>
    <property type="project" value="InterPro"/>
</dbReference>
<dbReference type="PROSITE" id="PS50928">
    <property type="entry name" value="ABC_TM1"/>
    <property type="match status" value="1"/>
</dbReference>
<feature type="transmembrane region" description="Helical" evidence="9">
    <location>
        <begin position="166"/>
        <end position="187"/>
    </location>
</feature>
<keyword evidence="3 9" id="KW-0813">Transport</keyword>